<comment type="caution">
    <text evidence="1">The sequence shown here is derived from an EMBL/GenBank/DDBJ whole genome shotgun (WGS) entry which is preliminary data.</text>
</comment>
<organism evidence="1 2">
    <name type="scientific">Rotaria sordida</name>
    <dbReference type="NCBI Taxonomy" id="392033"/>
    <lineage>
        <taxon>Eukaryota</taxon>
        <taxon>Metazoa</taxon>
        <taxon>Spiralia</taxon>
        <taxon>Gnathifera</taxon>
        <taxon>Rotifera</taxon>
        <taxon>Eurotatoria</taxon>
        <taxon>Bdelloidea</taxon>
        <taxon>Philodinida</taxon>
        <taxon>Philodinidae</taxon>
        <taxon>Rotaria</taxon>
    </lineage>
</organism>
<proteinExistence type="predicted"/>
<sequence length="49" mass="5895">MIDILSGKSCFKKTQMKNYSLIELQKQYKIYKCLRDAYDEKIIQIAFNE</sequence>
<evidence type="ECO:0000313" key="1">
    <source>
        <dbReference type="EMBL" id="CAF1527911.1"/>
    </source>
</evidence>
<gene>
    <name evidence="1" type="ORF">RFH988_LOCUS39430</name>
</gene>
<feature type="non-terminal residue" evidence="1">
    <location>
        <position position="1"/>
    </location>
</feature>
<dbReference type="Proteomes" id="UP000663882">
    <property type="component" value="Unassembled WGS sequence"/>
</dbReference>
<reference evidence="1" key="1">
    <citation type="submission" date="2021-02" db="EMBL/GenBank/DDBJ databases">
        <authorList>
            <person name="Nowell W R."/>
        </authorList>
    </citation>
    <scope>NUCLEOTIDE SEQUENCE</scope>
</reference>
<evidence type="ECO:0000313" key="2">
    <source>
        <dbReference type="Proteomes" id="UP000663882"/>
    </source>
</evidence>
<dbReference type="Gene3D" id="1.20.120.1790">
    <property type="match status" value="1"/>
</dbReference>
<accession>A0A815UV88</accession>
<protein>
    <submittedName>
        <fullName evidence="1">Uncharacterized protein</fullName>
    </submittedName>
</protein>
<dbReference type="EMBL" id="CAJNOO010018688">
    <property type="protein sequence ID" value="CAF1527911.1"/>
    <property type="molecule type" value="Genomic_DNA"/>
</dbReference>
<dbReference type="AlphaFoldDB" id="A0A815UV88"/>
<name>A0A815UV88_9BILA</name>